<sequence length="130" mass="14026">MAIPRPGEPPRKKRPFSSTDHLSPEAVAAFADSELSPTALHRARVHIVKCEECRGAVSEQRAAAERLRHCDADGEVRAPLALVERLAKLPAESAGQDISYVDRREPYSVAEFVGGAYRALLGRGHGGTKG</sequence>
<reference evidence="2" key="1">
    <citation type="submission" date="2018-01" db="EMBL/GenBank/DDBJ databases">
        <authorList>
            <person name="Li J."/>
        </authorList>
    </citation>
    <scope>NUCLEOTIDE SEQUENCE [LARGE SCALE GENOMIC DNA]</scope>
    <source>
        <strain evidence="2">2184</strain>
    </source>
</reference>
<organism evidence="1 2">
    <name type="scientific">Corynebacterium liangguodongii</name>
    <dbReference type="NCBI Taxonomy" id="2079535"/>
    <lineage>
        <taxon>Bacteria</taxon>
        <taxon>Bacillati</taxon>
        <taxon>Actinomycetota</taxon>
        <taxon>Actinomycetes</taxon>
        <taxon>Mycobacteriales</taxon>
        <taxon>Corynebacteriaceae</taxon>
        <taxon>Corynebacterium</taxon>
    </lineage>
</organism>
<dbReference type="AlphaFoldDB" id="A0A2S0WDE8"/>
<dbReference type="EMBL" id="CP026948">
    <property type="protein sequence ID" value="AWB83797.1"/>
    <property type="molecule type" value="Genomic_DNA"/>
</dbReference>
<name>A0A2S0WDE8_9CORY</name>
<proteinExistence type="predicted"/>
<dbReference type="RefSeq" id="WP_108403806.1">
    <property type="nucleotide sequence ID" value="NZ_CP026948.1"/>
</dbReference>
<keyword evidence="2" id="KW-1185">Reference proteome</keyword>
<dbReference type="KEGG" id="clia:C3E79_04280"/>
<evidence type="ECO:0000313" key="1">
    <source>
        <dbReference type="EMBL" id="AWB83797.1"/>
    </source>
</evidence>
<protein>
    <submittedName>
        <fullName evidence="1">Uncharacterized protein</fullName>
    </submittedName>
</protein>
<accession>A0A2S0WDE8</accession>
<dbReference type="OrthoDB" id="4425192at2"/>
<dbReference type="Proteomes" id="UP000244754">
    <property type="component" value="Chromosome"/>
</dbReference>
<gene>
    <name evidence="1" type="ORF">C3E79_04280</name>
</gene>
<evidence type="ECO:0000313" key="2">
    <source>
        <dbReference type="Proteomes" id="UP000244754"/>
    </source>
</evidence>